<dbReference type="Proteomes" id="UP000711488">
    <property type="component" value="Unassembled WGS sequence"/>
</dbReference>
<gene>
    <name evidence="4" type="ORF">HAZT_HAZT002022</name>
</gene>
<comment type="caution">
    <text evidence="1">Lacks conserved residue(s) required for the propagation of feature annotation.</text>
</comment>
<dbReference type="InterPro" id="IPR015943">
    <property type="entry name" value="WD40/YVTN_repeat-like_dom_sf"/>
</dbReference>
<dbReference type="GO" id="GO:0050772">
    <property type="term" value="P:positive regulation of axonogenesis"/>
    <property type="evidence" value="ECO:0007669"/>
    <property type="project" value="TreeGrafter"/>
</dbReference>
<evidence type="ECO:0000256" key="2">
    <source>
        <dbReference type="SAM" id="MobiDB-lite"/>
    </source>
</evidence>
<dbReference type="GO" id="GO:0030334">
    <property type="term" value="P:regulation of cell migration"/>
    <property type="evidence" value="ECO:0007669"/>
    <property type="project" value="TreeGrafter"/>
</dbReference>
<comment type="caution">
    <text evidence="4">The sequence shown here is derived from an EMBL/GenBank/DDBJ whole genome shotgun (WGS) entry which is preliminary data.</text>
</comment>
<dbReference type="CDD" id="cd11236">
    <property type="entry name" value="Sema_plexin_like"/>
    <property type="match status" value="1"/>
</dbReference>
<dbReference type="PANTHER" id="PTHR22625:SF44">
    <property type="entry name" value="PLEXIN-B"/>
    <property type="match status" value="1"/>
</dbReference>
<dbReference type="InterPro" id="IPR001627">
    <property type="entry name" value="Semap_dom"/>
</dbReference>
<reference evidence="4" key="2">
    <citation type="journal article" date="2018" name="Environ. Sci. Technol.">
        <title>The Toxicogenome of Hyalella azteca: A Model for Sediment Ecotoxicology and Evolutionary Toxicology.</title>
        <authorList>
            <person name="Poynton H.C."/>
            <person name="Hasenbein S."/>
            <person name="Benoit J.B."/>
            <person name="Sepulveda M.S."/>
            <person name="Poelchau M.F."/>
            <person name="Hughes D.S.T."/>
            <person name="Murali S.C."/>
            <person name="Chen S."/>
            <person name="Glastad K.M."/>
            <person name="Goodisman M.A.D."/>
            <person name="Werren J.H."/>
            <person name="Vineis J.H."/>
            <person name="Bowen J.L."/>
            <person name="Friedrich M."/>
            <person name="Jones J."/>
            <person name="Robertson H.M."/>
            <person name="Feyereisen R."/>
            <person name="Mechler-Hickson A."/>
            <person name="Mathers N."/>
            <person name="Lee C.E."/>
            <person name="Colbourne J.K."/>
            <person name="Biales A."/>
            <person name="Johnston J.S."/>
            <person name="Wellborn G.A."/>
            <person name="Rosendale A.J."/>
            <person name="Cridge A.G."/>
            <person name="Munoz-Torres M.C."/>
            <person name="Bain P.A."/>
            <person name="Manny A.R."/>
            <person name="Major K.M."/>
            <person name="Lambert F.N."/>
            <person name="Vulpe C.D."/>
            <person name="Tuck P."/>
            <person name="Blalock B.J."/>
            <person name="Lin Y.Y."/>
            <person name="Smith M.E."/>
            <person name="Ochoa-Acuna H."/>
            <person name="Chen M.M."/>
            <person name="Childers C.P."/>
            <person name="Qu J."/>
            <person name="Dugan S."/>
            <person name="Lee S.L."/>
            <person name="Chao H."/>
            <person name="Dinh H."/>
            <person name="Han Y."/>
            <person name="Doddapaneni H."/>
            <person name="Worley K.C."/>
            <person name="Muzny D.M."/>
            <person name="Gibbs R.A."/>
            <person name="Richards S."/>
        </authorList>
    </citation>
    <scope>NUCLEOTIDE SEQUENCE</scope>
    <source>
        <strain evidence="4">HAZT.00-mixed</strain>
        <tissue evidence="4">Whole organism</tissue>
    </source>
</reference>
<dbReference type="GO" id="GO:0008045">
    <property type="term" value="P:motor neuron axon guidance"/>
    <property type="evidence" value="ECO:0007669"/>
    <property type="project" value="TreeGrafter"/>
</dbReference>
<feature type="domain" description="Sema" evidence="3">
    <location>
        <begin position="105"/>
        <end position="462"/>
    </location>
</feature>
<dbReference type="SUPFAM" id="SSF101912">
    <property type="entry name" value="Sema domain"/>
    <property type="match status" value="1"/>
</dbReference>
<dbReference type="SMART" id="SM00630">
    <property type="entry name" value="Sema"/>
    <property type="match status" value="1"/>
</dbReference>
<organism evidence="4">
    <name type="scientific">Hyalella azteca</name>
    <name type="common">Amphipod</name>
    <dbReference type="NCBI Taxonomy" id="294128"/>
    <lineage>
        <taxon>Eukaryota</taxon>
        <taxon>Metazoa</taxon>
        <taxon>Ecdysozoa</taxon>
        <taxon>Arthropoda</taxon>
        <taxon>Crustacea</taxon>
        <taxon>Multicrustacea</taxon>
        <taxon>Malacostraca</taxon>
        <taxon>Eumalacostraca</taxon>
        <taxon>Peracarida</taxon>
        <taxon>Amphipoda</taxon>
        <taxon>Senticaudata</taxon>
        <taxon>Talitrida</taxon>
        <taxon>Talitroidea</taxon>
        <taxon>Hyalellidae</taxon>
        <taxon>Hyalella</taxon>
    </lineage>
</organism>
<sequence length="462" mass="50080">MQRRCCWRCRLCGSRFGASALLRITDDDLTTCERGATVQLPLCSATMGDLSSWHEKSVSCSPHAKKFSRISSLYSKTDKIPVTLTPKECRLNFEHSSSMPHAGQSDATNSEPAEESLSSVEAVFSTGNESIALQHVVYNTAADVLYLGGTNRLYEVTADNLEVKSVVETGPRFDSARCHASGCGPESSVSRALSDNINKVLVLDPAASTLIMCGSVSQGACHKFRTANVSLTPEYIPRSVAANDPHSSTYAFVGPERYKPWGGSEALYVGTTFTAVGDYRHDVPAVSTRNLYDLDYAESSFLKQSLLRIDVKYRDHFLVKYVYGFNASDFAYFVTVQKKSHLPGQEETGYISRLARTCITDANYDSYTEITMTCEGRHGSYNLVQDAKLASAGADLAASMGIHAGDPILVATFAPSVGHTADAENAAAVLIDKIRAANGVRMGSISLRDHGFADHSLQPTDL</sequence>
<name>A0A6A0H7M6_HYAAZ</name>
<protein>
    <recommendedName>
        <fullName evidence="3">Sema domain-containing protein</fullName>
    </recommendedName>
</protein>
<dbReference type="GO" id="GO:0002116">
    <property type="term" value="C:semaphorin receptor complex"/>
    <property type="evidence" value="ECO:0007669"/>
    <property type="project" value="TreeGrafter"/>
</dbReference>
<dbReference type="PANTHER" id="PTHR22625">
    <property type="entry name" value="PLEXIN"/>
    <property type="match status" value="1"/>
</dbReference>
<dbReference type="Gene3D" id="2.130.10.10">
    <property type="entry name" value="YVTN repeat-like/Quinoprotein amine dehydrogenase"/>
    <property type="match status" value="1"/>
</dbReference>
<reference evidence="4" key="1">
    <citation type="submission" date="2014-08" db="EMBL/GenBank/DDBJ databases">
        <authorList>
            <person name="Murali S."/>
            <person name="Richards S."/>
            <person name="Bandaranaike D."/>
            <person name="Bellair M."/>
            <person name="Blankenburg K."/>
            <person name="Chao H."/>
            <person name="Dinh H."/>
            <person name="Doddapaneni H."/>
            <person name="Dugan-Rocha S."/>
            <person name="Elkadiri S."/>
            <person name="Gnanaolivu R."/>
            <person name="Hughes D."/>
            <person name="Lee S."/>
            <person name="Li M."/>
            <person name="Ming W."/>
            <person name="Munidasa M."/>
            <person name="Muniz J."/>
            <person name="Nguyen L."/>
            <person name="Osuji N."/>
            <person name="Pu L.-L."/>
            <person name="Puazo M."/>
            <person name="Skinner E."/>
            <person name="Qu C."/>
            <person name="Quiroz J."/>
            <person name="Raj R."/>
            <person name="Weissenberger G."/>
            <person name="Xin Y."/>
            <person name="Zou X."/>
            <person name="Han Y."/>
            <person name="Worley K."/>
            <person name="Muzny D."/>
            <person name="Gibbs R."/>
        </authorList>
    </citation>
    <scope>NUCLEOTIDE SEQUENCE</scope>
    <source>
        <strain evidence="4">HAZT.00-mixed</strain>
        <tissue evidence="4">Whole organism</tissue>
    </source>
</reference>
<dbReference type="GO" id="GO:0097374">
    <property type="term" value="P:sensory neuron axon guidance"/>
    <property type="evidence" value="ECO:0007669"/>
    <property type="project" value="TreeGrafter"/>
</dbReference>
<dbReference type="GO" id="GO:0005886">
    <property type="term" value="C:plasma membrane"/>
    <property type="evidence" value="ECO:0007669"/>
    <property type="project" value="TreeGrafter"/>
</dbReference>
<dbReference type="PROSITE" id="PS51004">
    <property type="entry name" value="SEMA"/>
    <property type="match status" value="1"/>
</dbReference>
<dbReference type="GO" id="GO:0008360">
    <property type="term" value="P:regulation of cell shape"/>
    <property type="evidence" value="ECO:0007669"/>
    <property type="project" value="TreeGrafter"/>
</dbReference>
<dbReference type="InterPro" id="IPR031148">
    <property type="entry name" value="Plexin"/>
</dbReference>
<dbReference type="EMBL" id="JQDR03005093">
    <property type="protein sequence ID" value="KAA0201743.1"/>
    <property type="molecule type" value="Genomic_DNA"/>
</dbReference>
<dbReference type="InterPro" id="IPR036352">
    <property type="entry name" value="Semap_dom_sf"/>
</dbReference>
<reference evidence="4" key="3">
    <citation type="submission" date="2019-06" db="EMBL/GenBank/DDBJ databases">
        <authorList>
            <person name="Poynton C."/>
            <person name="Hasenbein S."/>
            <person name="Benoit J.B."/>
            <person name="Sepulveda M.S."/>
            <person name="Poelchau M.F."/>
            <person name="Murali S.C."/>
            <person name="Chen S."/>
            <person name="Glastad K.M."/>
            <person name="Werren J.H."/>
            <person name="Vineis J.H."/>
            <person name="Bowen J.L."/>
            <person name="Friedrich M."/>
            <person name="Jones J."/>
            <person name="Robertson H.M."/>
            <person name="Feyereisen R."/>
            <person name="Mechler-Hickson A."/>
            <person name="Mathers N."/>
            <person name="Lee C.E."/>
            <person name="Colbourne J.K."/>
            <person name="Biales A."/>
            <person name="Johnston J.S."/>
            <person name="Wellborn G.A."/>
            <person name="Rosendale A.J."/>
            <person name="Cridge A.G."/>
            <person name="Munoz-Torres M.C."/>
            <person name="Bain P.A."/>
            <person name="Manny A.R."/>
            <person name="Major K.M."/>
            <person name="Lambert F.N."/>
            <person name="Vulpe C.D."/>
            <person name="Tuck P."/>
            <person name="Blalock B.J."/>
            <person name="Lin Y.-Y."/>
            <person name="Smith M.E."/>
            <person name="Ochoa-Acuna H."/>
            <person name="Chen M.-J.M."/>
            <person name="Childers C.P."/>
            <person name="Qu J."/>
            <person name="Dugan S."/>
            <person name="Lee S.L."/>
            <person name="Chao H."/>
            <person name="Dinh H."/>
            <person name="Han Y."/>
            <person name="Doddapaneni H."/>
            <person name="Worley K.C."/>
            <person name="Muzny D.M."/>
            <person name="Gibbs R.A."/>
            <person name="Richards S."/>
        </authorList>
    </citation>
    <scope>NUCLEOTIDE SEQUENCE</scope>
    <source>
        <strain evidence="4">HAZT.00-mixed</strain>
        <tissue evidence="4">Whole organism</tissue>
    </source>
</reference>
<proteinExistence type="predicted"/>
<accession>A0A6A0H7M6</accession>
<dbReference type="GO" id="GO:0007162">
    <property type="term" value="P:negative regulation of cell adhesion"/>
    <property type="evidence" value="ECO:0007669"/>
    <property type="project" value="TreeGrafter"/>
</dbReference>
<evidence type="ECO:0000256" key="1">
    <source>
        <dbReference type="PROSITE-ProRule" id="PRU00352"/>
    </source>
</evidence>
<evidence type="ECO:0000259" key="3">
    <source>
        <dbReference type="PROSITE" id="PS51004"/>
    </source>
</evidence>
<dbReference type="GO" id="GO:0017154">
    <property type="term" value="F:semaphorin receptor activity"/>
    <property type="evidence" value="ECO:0007669"/>
    <property type="project" value="InterPro"/>
</dbReference>
<evidence type="ECO:0000313" key="4">
    <source>
        <dbReference type="EMBL" id="KAA0201743.1"/>
    </source>
</evidence>
<dbReference type="AlphaFoldDB" id="A0A6A0H7M6"/>
<feature type="region of interest" description="Disordered" evidence="2">
    <location>
        <begin position="95"/>
        <end position="119"/>
    </location>
</feature>